<dbReference type="PANTHER" id="PTHR23113">
    <property type="entry name" value="GUANINE NUCLEOTIDE EXCHANGE FACTOR"/>
    <property type="match status" value="1"/>
</dbReference>
<dbReference type="Gene3D" id="2.30.30.40">
    <property type="entry name" value="SH3 Domains"/>
    <property type="match status" value="1"/>
</dbReference>
<evidence type="ECO:0000259" key="7">
    <source>
        <dbReference type="PROSITE" id="PS50009"/>
    </source>
</evidence>
<reference evidence="9" key="1">
    <citation type="journal article" date="2021" name="Genome Biol. Evol.">
        <title>The assembled and annotated genome of the fairy-ring fungus Marasmius oreades.</title>
        <authorList>
            <person name="Hiltunen M."/>
            <person name="Ament-Velasquez S.L."/>
            <person name="Johannesson H."/>
        </authorList>
    </citation>
    <scope>NUCLEOTIDE SEQUENCE</scope>
    <source>
        <strain evidence="9">03SP1</strain>
    </source>
</reference>
<dbReference type="InterPro" id="IPR019804">
    <property type="entry name" value="Ras_G-nucl-exch_fac_CS"/>
</dbReference>
<feature type="compositionally biased region" description="Polar residues" evidence="5">
    <location>
        <begin position="1"/>
        <end position="24"/>
    </location>
</feature>
<dbReference type="InterPro" id="IPR023578">
    <property type="entry name" value="Ras_GEF_dom_sf"/>
</dbReference>
<dbReference type="Gene3D" id="1.20.870.10">
    <property type="entry name" value="Son of sevenless (SoS) protein Chain: S domain 1"/>
    <property type="match status" value="1"/>
</dbReference>
<name>A0A9P7RS25_9AGAR</name>
<dbReference type="PRINTS" id="PR00452">
    <property type="entry name" value="SH3DOMAIN"/>
</dbReference>
<dbReference type="RefSeq" id="XP_043004786.1">
    <property type="nucleotide sequence ID" value="XM_043157419.1"/>
</dbReference>
<dbReference type="SMART" id="SM00229">
    <property type="entry name" value="RasGEFN"/>
    <property type="match status" value="1"/>
</dbReference>
<gene>
    <name evidence="9" type="ORF">E1B28_012325</name>
</gene>
<dbReference type="KEGG" id="more:E1B28_012325"/>
<dbReference type="GeneID" id="66081400"/>
<dbReference type="InterPro" id="IPR036028">
    <property type="entry name" value="SH3-like_dom_sf"/>
</dbReference>
<evidence type="ECO:0000256" key="3">
    <source>
        <dbReference type="PROSITE-ProRule" id="PRU00168"/>
    </source>
</evidence>
<feature type="region of interest" description="Disordered" evidence="5">
    <location>
        <begin position="1"/>
        <end position="29"/>
    </location>
</feature>
<feature type="domain" description="SH3" evidence="6">
    <location>
        <begin position="95"/>
        <end position="155"/>
    </location>
</feature>
<dbReference type="SMART" id="SM00326">
    <property type="entry name" value="SH3"/>
    <property type="match status" value="1"/>
</dbReference>
<evidence type="ECO:0000256" key="2">
    <source>
        <dbReference type="ARBA" id="ARBA00022658"/>
    </source>
</evidence>
<protein>
    <recommendedName>
        <fullName evidence="11">Ras GEF</fullName>
    </recommendedName>
</protein>
<dbReference type="InterPro" id="IPR001452">
    <property type="entry name" value="SH3_domain"/>
</dbReference>
<dbReference type="Gene3D" id="1.10.840.10">
    <property type="entry name" value="Ras guanine-nucleotide exchange factors catalytic domain"/>
    <property type="match status" value="1"/>
</dbReference>
<feature type="domain" description="Ras-GEF" evidence="7">
    <location>
        <begin position="967"/>
        <end position="1205"/>
    </location>
</feature>
<dbReference type="PROSITE" id="PS50002">
    <property type="entry name" value="SH3"/>
    <property type="match status" value="1"/>
</dbReference>
<feature type="domain" description="N-terminal Ras-GEF" evidence="8">
    <location>
        <begin position="775"/>
        <end position="906"/>
    </location>
</feature>
<dbReference type="Pfam" id="PF07653">
    <property type="entry name" value="SH3_2"/>
    <property type="match status" value="1"/>
</dbReference>
<comment type="caution">
    <text evidence="9">The sequence shown here is derived from an EMBL/GenBank/DDBJ whole genome shotgun (WGS) entry which is preliminary data.</text>
</comment>
<dbReference type="SUPFAM" id="SSF50044">
    <property type="entry name" value="SH3-domain"/>
    <property type="match status" value="1"/>
</dbReference>
<dbReference type="Proteomes" id="UP001049176">
    <property type="component" value="Chromosome 8"/>
</dbReference>
<proteinExistence type="predicted"/>
<keyword evidence="2 3" id="KW-0344">Guanine-nucleotide releasing factor</keyword>
<dbReference type="PANTHER" id="PTHR23113:SF354">
    <property type="entry name" value="BUD SITE SELECTION PROTEIN 5"/>
    <property type="match status" value="1"/>
</dbReference>
<evidence type="ECO:0000256" key="4">
    <source>
        <dbReference type="PROSITE-ProRule" id="PRU00192"/>
    </source>
</evidence>
<dbReference type="InterPro" id="IPR008937">
    <property type="entry name" value="Ras-like_GEF"/>
</dbReference>
<evidence type="ECO:0000259" key="6">
    <source>
        <dbReference type="PROSITE" id="PS50002"/>
    </source>
</evidence>
<evidence type="ECO:0000259" key="8">
    <source>
        <dbReference type="PROSITE" id="PS50212"/>
    </source>
</evidence>
<dbReference type="OrthoDB" id="28357at2759"/>
<dbReference type="InterPro" id="IPR000651">
    <property type="entry name" value="Ras-like_Gua-exchang_fac_N"/>
</dbReference>
<sequence>MHTSQHLKIDTSLPSTFNTSSGLHSPSPVALALPDSHRMRTVSNASTASSLDIVSPKTVSTNVSTISLPLASSSSRSPSPNGLVSPLSGDEEEELMPEYVLAMHDYTQPEGSTCLSFRAGQVIHVLNRDSSGWWDGELEGKRGWFPSNFVNAEFDGRGIEHEEEEETFNTRMPIGIRKHVHSRSNASAPAASYDFYTRPSPNSDMESSVPPIILPLYHTVGLLQNAARTNRIHHFSPSTATIISCVRAILTSTDTLNKDAPILRSYPSLANERKHVLSTLASLVAQTKRASEEDIDEDNLELEIDSMLRMAQQLFTLMRRFLAVAVQCGIELSQRRDSTVTLSRFLGVEDSHQGDDTITHDDKEGRVVAVIVDNGRTPTKRLARGRPGTPGGRTKSTGDLRTRLKQNESMPPLPSRANRGKAQGQGHKQEMSVSSTTSSSSISSLGTTTKSTRTPFPCGPCTVAQALDALRYTHDHFLSTIAAFIGHAHTHSRASHASSTGHMYELVSEIVEMSCKLLAIVEAVLQHPDVPNQKLVPLRAAKETLYGVTSQLAESVRLLTIPLDSGISEEEEKQSILRYATLALRSGADLAAAVKLCLNRSQGERPFVLNVPSLGQSGAPSHVFIKEDGHHDREDGVNEEDATIQPPSNGARYIPLRVTGSSGSESSDDPAKSLSSRSGDTDLTLPEDKKPPPLLISHAPVEPDLASPTSLMRTDEDGATTWEGSIRSYPEQKLYNGKLPGLLPELPSPVPDFVVDPVGYIFRPDHAHDDVAYNTEDVLVGATLNVLVERLTPHGSIVDPAFSAVFFMTFRLFCTPIELVEALISRYNLNKPEGLSREHDLIWQQRKGIPVRLRVSNFIKLWLESYWRPDSDNVALPLLDNFTQDGLLTMFPGPAERILEMIRMYALRRDPLISPKGDRTRDPGMLLNPPPAAGAFAIEIPRPTMTKALLAALRARSFKSIVITDFDAMELARQLTIMECTLYCAIQPEEVLESGQEGAKPAVNVKAVSSLSTAITGWVAECILDERDMKKRTTLVKFFLKVADKCVGLQNYSTFRSILAALDSSTISRLHQTWNGLPQKSKVQLEVMRRLADHSRNYREYRSRLRNTAPPAVPFLGLYLTDITFCREGNPSHRASPYNPDKKLLNFNKYHKLARIVQDMQRFQVSYNLKAISEVQEYLNFVFQNSRKKGDLQDLYRRSLLVEPKQPADTPPSSQLFAWTRSQSQSSLAPPPSS</sequence>
<feature type="compositionally biased region" description="Polar residues" evidence="5">
    <location>
        <begin position="1211"/>
        <end position="1221"/>
    </location>
</feature>
<dbReference type="PROSITE" id="PS00720">
    <property type="entry name" value="RASGEF"/>
    <property type="match status" value="1"/>
</dbReference>
<dbReference type="GO" id="GO:0007265">
    <property type="term" value="P:Ras protein signal transduction"/>
    <property type="evidence" value="ECO:0007669"/>
    <property type="project" value="TreeGrafter"/>
</dbReference>
<dbReference type="CDD" id="cd11883">
    <property type="entry name" value="SH3_Sdc25"/>
    <property type="match status" value="1"/>
</dbReference>
<dbReference type="PROSITE" id="PS50009">
    <property type="entry name" value="RASGEF_CAT"/>
    <property type="match status" value="1"/>
</dbReference>
<feature type="region of interest" description="Disordered" evidence="5">
    <location>
        <begin position="1203"/>
        <end position="1234"/>
    </location>
</feature>
<accession>A0A9P7RS25</accession>
<dbReference type="GO" id="GO:0005886">
    <property type="term" value="C:plasma membrane"/>
    <property type="evidence" value="ECO:0007669"/>
    <property type="project" value="TreeGrafter"/>
</dbReference>
<dbReference type="InterPro" id="IPR056685">
    <property type="entry name" value="DUF7783"/>
</dbReference>
<feature type="region of interest" description="Disordered" evidence="5">
    <location>
        <begin position="69"/>
        <end position="90"/>
    </location>
</feature>
<keyword evidence="10" id="KW-1185">Reference proteome</keyword>
<keyword evidence="1 4" id="KW-0728">SH3 domain</keyword>
<dbReference type="AlphaFoldDB" id="A0A9P7RS25"/>
<evidence type="ECO:0000313" key="9">
    <source>
        <dbReference type="EMBL" id="KAG7088315.1"/>
    </source>
</evidence>
<dbReference type="CDD" id="cd00155">
    <property type="entry name" value="RasGEF"/>
    <property type="match status" value="1"/>
</dbReference>
<feature type="compositionally biased region" description="Low complexity" evidence="5">
    <location>
        <begin position="69"/>
        <end position="85"/>
    </location>
</feature>
<feature type="region of interest" description="Disordered" evidence="5">
    <location>
        <begin position="371"/>
        <end position="452"/>
    </location>
</feature>
<evidence type="ECO:0008006" key="11">
    <source>
        <dbReference type="Google" id="ProtNLM"/>
    </source>
</evidence>
<dbReference type="Pfam" id="PF00617">
    <property type="entry name" value="RasGEF"/>
    <property type="match status" value="1"/>
</dbReference>
<dbReference type="Pfam" id="PF25006">
    <property type="entry name" value="DUF7783"/>
    <property type="match status" value="1"/>
</dbReference>
<feature type="compositionally biased region" description="Basic and acidic residues" evidence="5">
    <location>
        <begin position="396"/>
        <end position="406"/>
    </location>
</feature>
<dbReference type="CDD" id="cd06224">
    <property type="entry name" value="REM"/>
    <property type="match status" value="1"/>
</dbReference>
<evidence type="ECO:0000256" key="1">
    <source>
        <dbReference type="ARBA" id="ARBA00022443"/>
    </source>
</evidence>
<dbReference type="EMBL" id="CM032188">
    <property type="protein sequence ID" value="KAG7088315.1"/>
    <property type="molecule type" value="Genomic_DNA"/>
</dbReference>
<dbReference type="SUPFAM" id="SSF48366">
    <property type="entry name" value="Ras GEF"/>
    <property type="match status" value="1"/>
</dbReference>
<dbReference type="GO" id="GO:0005085">
    <property type="term" value="F:guanyl-nucleotide exchange factor activity"/>
    <property type="evidence" value="ECO:0007669"/>
    <property type="project" value="UniProtKB-KW"/>
</dbReference>
<dbReference type="PROSITE" id="PS50212">
    <property type="entry name" value="RASGEF_NTER"/>
    <property type="match status" value="1"/>
</dbReference>
<organism evidence="9 10">
    <name type="scientific">Marasmius oreades</name>
    <name type="common">fairy-ring Marasmius</name>
    <dbReference type="NCBI Taxonomy" id="181124"/>
    <lineage>
        <taxon>Eukaryota</taxon>
        <taxon>Fungi</taxon>
        <taxon>Dikarya</taxon>
        <taxon>Basidiomycota</taxon>
        <taxon>Agaricomycotina</taxon>
        <taxon>Agaricomycetes</taxon>
        <taxon>Agaricomycetidae</taxon>
        <taxon>Agaricales</taxon>
        <taxon>Marasmiineae</taxon>
        <taxon>Marasmiaceae</taxon>
        <taxon>Marasmius</taxon>
    </lineage>
</organism>
<dbReference type="Pfam" id="PF00618">
    <property type="entry name" value="RasGEF_N"/>
    <property type="match status" value="1"/>
</dbReference>
<dbReference type="InterPro" id="IPR036964">
    <property type="entry name" value="RASGEF_cat_dom_sf"/>
</dbReference>
<evidence type="ECO:0000256" key="5">
    <source>
        <dbReference type="SAM" id="MobiDB-lite"/>
    </source>
</evidence>
<dbReference type="SMART" id="SM00147">
    <property type="entry name" value="RasGEF"/>
    <property type="match status" value="1"/>
</dbReference>
<feature type="region of interest" description="Disordered" evidence="5">
    <location>
        <begin position="631"/>
        <end position="716"/>
    </location>
</feature>
<evidence type="ECO:0000313" key="10">
    <source>
        <dbReference type="Proteomes" id="UP001049176"/>
    </source>
</evidence>
<dbReference type="InterPro" id="IPR001895">
    <property type="entry name" value="RASGEF_cat_dom"/>
</dbReference>
<feature type="compositionally biased region" description="Low complexity" evidence="5">
    <location>
        <begin position="432"/>
        <end position="452"/>
    </location>
</feature>